<evidence type="ECO:0000256" key="3">
    <source>
        <dbReference type="ARBA" id="ARBA00022827"/>
    </source>
</evidence>
<comment type="similarity">
    <text evidence="1">Belongs to the DNA photolyase class-1 family.</text>
</comment>
<keyword evidence="2 4" id="KW-0285">Flavoprotein</keyword>
<dbReference type="Pfam" id="PF03441">
    <property type="entry name" value="FAD_binding_7"/>
    <property type="match status" value="1"/>
</dbReference>
<evidence type="ECO:0000256" key="2">
    <source>
        <dbReference type="ARBA" id="ARBA00022630"/>
    </source>
</evidence>
<dbReference type="PANTHER" id="PTHR11455">
    <property type="entry name" value="CRYPTOCHROME"/>
    <property type="match status" value="1"/>
</dbReference>
<dbReference type="Pfam" id="PF00875">
    <property type="entry name" value="DNA_photolyase"/>
    <property type="match status" value="1"/>
</dbReference>
<feature type="binding site" evidence="4">
    <location>
        <begin position="386"/>
        <end position="388"/>
    </location>
    <ligand>
        <name>FAD</name>
        <dbReference type="ChEBI" id="CHEBI:57692"/>
    </ligand>
</feature>
<dbReference type="InterPro" id="IPR036134">
    <property type="entry name" value="Crypto/Photolyase_FAD-like_sf"/>
</dbReference>
<evidence type="ECO:0000259" key="7">
    <source>
        <dbReference type="PROSITE" id="PS51645"/>
    </source>
</evidence>
<feature type="site" description="Electron transfer via tryptophanyl radical" evidence="5">
    <location>
        <position position="373"/>
    </location>
</feature>
<dbReference type="InterPro" id="IPR006050">
    <property type="entry name" value="DNA_photolyase_N"/>
</dbReference>
<feature type="compositionally biased region" description="Low complexity" evidence="6">
    <location>
        <begin position="493"/>
        <end position="506"/>
    </location>
</feature>
<dbReference type="GO" id="GO:0003677">
    <property type="term" value="F:DNA binding"/>
    <property type="evidence" value="ECO:0007669"/>
    <property type="project" value="TreeGrafter"/>
</dbReference>
<evidence type="ECO:0000256" key="4">
    <source>
        <dbReference type="PIRSR" id="PIRSR602081-1"/>
    </source>
</evidence>
<feature type="region of interest" description="Disordered" evidence="6">
    <location>
        <begin position="487"/>
        <end position="516"/>
    </location>
</feature>
<dbReference type="Gene3D" id="3.40.50.620">
    <property type="entry name" value="HUPs"/>
    <property type="match status" value="1"/>
</dbReference>
<reference evidence="8 9" key="1">
    <citation type="submission" date="2019-07" db="EMBL/GenBank/DDBJ databases">
        <title>Genomics analysis of Aphanomyces spp. identifies a new class of oomycete effector associated with host adaptation.</title>
        <authorList>
            <person name="Gaulin E."/>
        </authorList>
    </citation>
    <scope>NUCLEOTIDE SEQUENCE [LARGE SCALE GENOMIC DNA]</scope>
    <source>
        <strain evidence="8 9">ATCC 201684</strain>
    </source>
</reference>
<dbReference type="PROSITE" id="PS51645">
    <property type="entry name" value="PHR_CRY_ALPHA_BETA"/>
    <property type="match status" value="1"/>
</dbReference>
<evidence type="ECO:0000256" key="6">
    <source>
        <dbReference type="SAM" id="MobiDB-lite"/>
    </source>
</evidence>
<feature type="domain" description="Photolyase/cryptochrome alpha/beta" evidence="7">
    <location>
        <begin position="7"/>
        <end position="136"/>
    </location>
</feature>
<dbReference type="InterPro" id="IPR002081">
    <property type="entry name" value="Cryptochrome/DNA_photolyase_1"/>
</dbReference>
<dbReference type="AlphaFoldDB" id="A0A6G0XG11"/>
<sequence>MPSNAAAVSMVWFRKGLRLHDNRALLEAIRNASFLIPLVVIDPFLVNPTRCGVRPLQFFLECLQDLDRSLREKNSRLVVLTGDPVDIIPRYAQKWNVSKIFCETDTGRYGTVRDANVATALAARSIQLVSYSGHTLYPIHDVRLAYGNRYPQRYEEFRQRVANIVIDDPRPSPEVLPPLPSVLPDSDASIPTLKGLGFDEELKPTALVGGETYALERLVKVMGDEDNIRMYSKQDTSPLDFEPASGTCLSPYIARGCLSVRLVRSHILKILSKGREHTEPPRSLLGQLLWREFHYAASYLTPNIYEMDGNPMCKPIEWRKEPQELFQAWADGRTGYPFIDAAMIQLKQEGWIHNAARNAVACFLTRGDLWIDWRLGRDLFEKYLIDSDTALNNGGWLWQSGSAYLPNHFTPQNPITYAKKFNPDDGAYVRRYIPALKNMPTQFIYEPWKAPRHVQRKAGCIIGQDYPERIVIHEVESRVLTERMAAYHQKAKSSQSSSRSHGQNGQRRQHITSLVGKKYTKRIENVQLNTS</sequence>
<keyword evidence="3 4" id="KW-0274">FAD</keyword>
<dbReference type="PANTHER" id="PTHR11455:SF9">
    <property type="entry name" value="CRYPTOCHROME CIRCADIAN CLOCK 5 ISOFORM X1"/>
    <property type="match status" value="1"/>
</dbReference>
<organism evidence="8 9">
    <name type="scientific">Aphanomyces euteiches</name>
    <dbReference type="NCBI Taxonomy" id="100861"/>
    <lineage>
        <taxon>Eukaryota</taxon>
        <taxon>Sar</taxon>
        <taxon>Stramenopiles</taxon>
        <taxon>Oomycota</taxon>
        <taxon>Saprolegniomycetes</taxon>
        <taxon>Saprolegniales</taxon>
        <taxon>Verrucalvaceae</taxon>
        <taxon>Aphanomyces</taxon>
    </lineage>
</organism>
<evidence type="ECO:0000313" key="9">
    <source>
        <dbReference type="Proteomes" id="UP000481153"/>
    </source>
</evidence>
<dbReference type="GO" id="GO:0071949">
    <property type="term" value="F:FAD binding"/>
    <property type="evidence" value="ECO:0007669"/>
    <property type="project" value="TreeGrafter"/>
</dbReference>
<evidence type="ECO:0000313" key="8">
    <source>
        <dbReference type="EMBL" id="KAF0739187.1"/>
    </source>
</evidence>
<feature type="binding site" evidence="4">
    <location>
        <position position="231"/>
    </location>
    <ligand>
        <name>FAD</name>
        <dbReference type="ChEBI" id="CHEBI:57692"/>
    </ligand>
</feature>
<evidence type="ECO:0000256" key="5">
    <source>
        <dbReference type="PIRSR" id="PIRSR602081-2"/>
    </source>
</evidence>
<feature type="site" description="Electron transfer via tryptophanyl radical" evidence="5">
    <location>
        <position position="396"/>
    </location>
</feature>
<dbReference type="EMBL" id="VJMJ01000066">
    <property type="protein sequence ID" value="KAF0739187.1"/>
    <property type="molecule type" value="Genomic_DNA"/>
</dbReference>
<comment type="caution">
    <text evidence="8">The sequence shown here is derived from an EMBL/GenBank/DDBJ whole genome shotgun (WGS) entry which is preliminary data.</text>
</comment>
<keyword evidence="9" id="KW-1185">Reference proteome</keyword>
<dbReference type="SUPFAM" id="SSF52425">
    <property type="entry name" value="Cryptochrome/photolyase, N-terminal domain"/>
    <property type="match status" value="1"/>
</dbReference>
<dbReference type="Gene3D" id="1.10.579.10">
    <property type="entry name" value="DNA Cyclobutane Dipyrimidine Photolyase, subunit A, domain 3"/>
    <property type="match status" value="1"/>
</dbReference>
<dbReference type="GO" id="GO:0003904">
    <property type="term" value="F:deoxyribodipyrimidine photo-lyase activity"/>
    <property type="evidence" value="ECO:0007669"/>
    <property type="project" value="TreeGrafter"/>
</dbReference>
<protein>
    <recommendedName>
        <fullName evidence="7">Photolyase/cryptochrome alpha/beta domain-containing protein</fullName>
    </recommendedName>
</protein>
<evidence type="ECO:0000256" key="1">
    <source>
        <dbReference type="ARBA" id="ARBA00005862"/>
    </source>
</evidence>
<accession>A0A6G0XG11</accession>
<dbReference type="Proteomes" id="UP000481153">
    <property type="component" value="Unassembled WGS sequence"/>
</dbReference>
<dbReference type="InterPro" id="IPR005101">
    <property type="entry name" value="Cryptochr/Photolyase_FAD-bd"/>
</dbReference>
<proteinExistence type="inferred from homology"/>
<gene>
    <name evidence="8" type="ORF">Ae201684_005112</name>
</gene>
<dbReference type="InterPro" id="IPR036155">
    <property type="entry name" value="Crypto/Photolyase_N_sf"/>
</dbReference>
<dbReference type="InterPro" id="IPR014729">
    <property type="entry name" value="Rossmann-like_a/b/a_fold"/>
</dbReference>
<dbReference type="SUPFAM" id="SSF48173">
    <property type="entry name" value="Cryptochrome/photolyase FAD-binding domain"/>
    <property type="match status" value="1"/>
</dbReference>
<dbReference type="VEuPathDB" id="FungiDB:AeMF1_018822"/>
<name>A0A6G0XG11_9STRA</name>
<dbReference type="Gene3D" id="1.25.40.80">
    <property type="match status" value="1"/>
</dbReference>
<comment type="cofactor">
    <cofactor evidence="4">
        <name>FAD</name>
        <dbReference type="ChEBI" id="CHEBI:57692"/>
    </cofactor>
    <text evidence="4">Binds 1 FAD per subunit.</text>
</comment>
<feature type="site" description="Electron transfer via tryptophanyl radical" evidence="5">
    <location>
        <position position="318"/>
    </location>
</feature>